<evidence type="ECO:0000313" key="10">
    <source>
        <dbReference type="EMBL" id="AHA52469.1"/>
    </source>
</evidence>
<evidence type="ECO:0000256" key="1">
    <source>
        <dbReference type="ARBA" id="ARBA00004370"/>
    </source>
</evidence>
<evidence type="ECO:0000256" key="7">
    <source>
        <dbReference type="ARBA" id="ARBA00023136"/>
    </source>
</evidence>
<dbReference type="PANTHER" id="PTHR11058:SF9">
    <property type="entry name" value="NADH-UBIQUINONE OXIDOREDUCTASE CHAIN 3"/>
    <property type="match status" value="1"/>
</dbReference>
<proteinExistence type="inferred from homology"/>
<evidence type="ECO:0000256" key="5">
    <source>
        <dbReference type="ARBA" id="ARBA00022692"/>
    </source>
</evidence>
<keyword evidence="6 9" id="KW-1133">Transmembrane helix</keyword>
<keyword evidence="7 9" id="KW-0472">Membrane</keyword>
<keyword evidence="5 9" id="KW-0812">Transmembrane</keyword>
<evidence type="ECO:0000256" key="8">
    <source>
        <dbReference type="ARBA" id="ARBA00049551"/>
    </source>
</evidence>
<name>A0A0A6ZKM9_9HYME</name>
<dbReference type="InterPro" id="IPR000440">
    <property type="entry name" value="NADH_UbQ/plastoQ_OxRdtase_su3"/>
</dbReference>
<dbReference type="InterPro" id="IPR038430">
    <property type="entry name" value="NDAH_ubi_oxred_su3_sf"/>
</dbReference>
<keyword evidence="9" id="KW-0520">NAD</keyword>
<keyword evidence="9" id="KW-0830">Ubiquinone</keyword>
<keyword evidence="9 10" id="KW-0496">Mitochondrion</keyword>
<comment type="function">
    <text evidence="9">Core subunit of the mitochondrial membrane respiratory chain NADH dehydrogenase (Complex I) which catalyzes electron transfer from NADH through the respiratory chain, using ubiquinone as an electron acceptor. Essential for the catalytic activity of complex I.</text>
</comment>
<dbReference type="GO" id="GO:0008137">
    <property type="term" value="F:NADH dehydrogenase (ubiquinone) activity"/>
    <property type="evidence" value="ECO:0007669"/>
    <property type="project" value="UniProtKB-UniRule"/>
</dbReference>
<geneLocation type="mitochondrion" evidence="10"/>
<feature type="transmembrane region" description="Helical" evidence="9">
    <location>
        <begin position="56"/>
        <end position="76"/>
    </location>
</feature>
<keyword evidence="9" id="KW-1278">Translocase</keyword>
<keyword evidence="4 9" id="KW-0813">Transport</keyword>
<dbReference type="Gene3D" id="1.20.58.1610">
    <property type="entry name" value="NADH:ubiquinone/plastoquinone oxidoreductase, chain 3"/>
    <property type="match status" value="1"/>
</dbReference>
<dbReference type="GO" id="GO:0030964">
    <property type="term" value="C:NADH dehydrogenase complex"/>
    <property type="evidence" value="ECO:0007669"/>
    <property type="project" value="TreeGrafter"/>
</dbReference>
<evidence type="ECO:0000256" key="3">
    <source>
        <dbReference type="ARBA" id="ARBA00021007"/>
    </source>
</evidence>
<evidence type="ECO:0000256" key="2">
    <source>
        <dbReference type="ARBA" id="ARBA00008472"/>
    </source>
</evidence>
<reference evidence="10" key="1">
    <citation type="submission" date="2013-07" db="EMBL/GenBank/DDBJ databases">
        <title>The comparative mitochondrial genomes from Braconidae subfamilies and the phylogeny of the Hymenoptera.</title>
        <authorList>
            <person name="Li Q."/>
            <person name="Wei S.J."/>
            <person name="Chen X.X."/>
        </authorList>
    </citation>
    <scope>NUCLEOTIDE SEQUENCE</scope>
</reference>
<keyword evidence="9" id="KW-0679">Respiratory chain</keyword>
<dbReference type="EMBL" id="KF385868">
    <property type="protein sequence ID" value="AHA52469.1"/>
    <property type="molecule type" value="Genomic_DNA"/>
</dbReference>
<dbReference type="Pfam" id="PF00507">
    <property type="entry name" value="Oxidored_q4"/>
    <property type="match status" value="1"/>
</dbReference>
<comment type="similarity">
    <text evidence="2 9">Belongs to the complex I subunit 3 family.</text>
</comment>
<comment type="catalytic activity">
    <reaction evidence="8 9">
        <text>a ubiquinone + NADH + 5 H(+)(in) = a ubiquinol + NAD(+) + 4 H(+)(out)</text>
        <dbReference type="Rhea" id="RHEA:29091"/>
        <dbReference type="Rhea" id="RHEA-COMP:9565"/>
        <dbReference type="Rhea" id="RHEA-COMP:9566"/>
        <dbReference type="ChEBI" id="CHEBI:15378"/>
        <dbReference type="ChEBI" id="CHEBI:16389"/>
        <dbReference type="ChEBI" id="CHEBI:17976"/>
        <dbReference type="ChEBI" id="CHEBI:57540"/>
        <dbReference type="ChEBI" id="CHEBI:57945"/>
        <dbReference type="EC" id="7.1.1.2"/>
    </reaction>
</comment>
<protein>
    <recommendedName>
        <fullName evidence="3 9">NADH-ubiquinone oxidoreductase chain 3</fullName>
        <ecNumber evidence="9">7.1.1.2</ecNumber>
    </recommendedName>
</protein>
<accession>A0A0A6ZKM9</accession>
<keyword evidence="9" id="KW-0249">Electron transport</keyword>
<organism evidence="10">
    <name type="scientific">Therophilus festivus</name>
    <dbReference type="NCBI Taxonomy" id="1421599"/>
    <lineage>
        <taxon>Eukaryota</taxon>
        <taxon>Metazoa</taxon>
        <taxon>Ecdysozoa</taxon>
        <taxon>Arthropoda</taxon>
        <taxon>Hexapoda</taxon>
        <taxon>Insecta</taxon>
        <taxon>Pterygota</taxon>
        <taxon>Neoptera</taxon>
        <taxon>Endopterygota</taxon>
        <taxon>Hymenoptera</taxon>
        <taxon>Apocrita</taxon>
        <taxon>Ichneumonoidea</taxon>
        <taxon>Braconidae</taxon>
        <taxon>Agathidinae</taxon>
        <taxon>Therophilus</taxon>
    </lineage>
</organism>
<dbReference type="GO" id="GO:0031966">
    <property type="term" value="C:mitochondrial membrane"/>
    <property type="evidence" value="ECO:0007669"/>
    <property type="project" value="UniProtKB-SubCell"/>
</dbReference>
<evidence type="ECO:0000256" key="6">
    <source>
        <dbReference type="ARBA" id="ARBA00022989"/>
    </source>
</evidence>
<feature type="transmembrane region" description="Helical" evidence="9">
    <location>
        <begin position="88"/>
        <end position="107"/>
    </location>
</feature>
<evidence type="ECO:0000256" key="4">
    <source>
        <dbReference type="ARBA" id="ARBA00022448"/>
    </source>
</evidence>
<feature type="transmembrane region" description="Helical" evidence="9">
    <location>
        <begin position="6"/>
        <end position="26"/>
    </location>
</feature>
<evidence type="ECO:0000256" key="9">
    <source>
        <dbReference type="RuleBase" id="RU003640"/>
    </source>
</evidence>
<gene>
    <name evidence="10" type="primary">ND3</name>
</gene>
<dbReference type="EC" id="7.1.1.2" evidence="9"/>
<comment type="subcellular location">
    <subcellularLocation>
        <location evidence="1">Membrane</location>
    </subcellularLocation>
    <subcellularLocation>
        <location evidence="9">Mitochondrion membrane</location>
        <topology evidence="9">Multi-pass membrane protein</topology>
    </subcellularLocation>
</comment>
<sequence>MILILMLLFILFLLISIILILLNYLISMNKFNYFDKLNSFECGFDMFISSRLPFSIMFYLISILFLIFDIEIVLLFPMINSKMFLNYLNWFISMFIIIIILFMGLEYEKNEGSLKWMK</sequence>
<dbReference type="PANTHER" id="PTHR11058">
    <property type="entry name" value="NADH-UBIQUINONE OXIDOREDUCTASE CHAIN 3"/>
    <property type="match status" value="1"/>
</dbReference>
<dbReference type="AlphaFoldDB" id="A0A0A6ZKM9"/>